<comment type="similarity">
    <text evidence="13">Belongs to the polysaccharide monooxygenase AA9 family.</text>
</comment>
<accession>A0A3N4KGG4</accession>
<reference evidence="18 19" key="1">
    <citation type="journal article" date="2018" name="Nat. Ecol. Evol.">
        <title>Pezizomycetes genomes reveal the molecular basis of ectomycorrhizal truffle lifestyle.</title>
        <authorList>
            <person name="Murat C."/>
            <person name="Payen T."/>
            <person name="Noel B."/>
            <person name="Kuo A."/>
            <person name="Morin E."/>
            <person name="Chen J."/>
            <person name="Kohler A."/>
            <person name="Krizsan K."/>
            <person name="Balestrini R."/>
            <person name="Da Silva C."/>
            <person name="Montanini B."/>
            <person name="Hainaut M."/>
            <person name="Levati E."/>
            <person name="Barry K.W."/>
            <person name="Belfiori B."/>
            <person name="Cichocki N."/>
            <person name="Clum A."/>
            <person name="Dockter R.B."/>
            <person name="Fauchery L."/>
            <person name="Guy J."/>
            <person name="Iotti M."/>
            <person name="Le Tacon F."/>
            <person name="Lindquist E.A."/>
            <person name="Lipzen A."/>
            <person name="Malagnac F."/>
            <person name="Mello A."/>
            <person name="Molinier V."/>
            <person name="Miyauchi S."/>
            <person name="Poulain J."/>
            <person name="Riccioni C."/>
            <person name="Rubini A."/>
            <person name="Sitrit Y."/>
            <person name="Splivallo R."/>
            <person name="Traeger S."/>
            <person name="Wang M."/>
            <person name="Zifcakova L."/>
            <person name="Wipf D."/>
            <person name="Zambonelli A."/>
            <person name="Paolocci F."/>
            <person name="Nowrousian M."/>
            <person name="Ottonello S."/>
            <person name="Baldrian P."/>
            <person name="Spatafora J.W."/>
            <person name="Henrissat B."/>
            <person name="Nagy L.G."/>
            <person name="Aury J.M."/>
            <person name="Wincker P."/>
            <person name="Grigoriev I.V."/>
            <person name="Bonfante P."/>
            <person name="Martin F.M."/>
        </authorList>
    </citation>
    <scope>NUCLEOTIDE SEQUENCE [LARGE SCALE GENOMIC DNA]</scope>
    <source>
        <strain evidence="18 19">CCBAS932</strain>
    </source>
</reference>
<keyword evidence="12" id="KW-0624">Polysaccharide degradation</keyword>
<dbReference type="STRING" id="1392247.A0A3N4KGG4"/>
<evidence type="ECO:0000259" key="17">
    <source>
        <dbReference type="Pfam" id="PF03443"/>
    </source>
</evidence>
<dbReference type="EC" id="1.14.99.56" evidence="15"/>
<evidence type="ECO:0000256" key="16">
    <source>
        <dbReference type="SAM" id="SignalP"/>
    </source>
</evidence>
<dbReference type="GO" id="GO:0030245">
    <property type="term" value="P:cellulose catabolic process"/>
    <property type="evidence" value="ECO:0007669"/>
    <property type="project" value="UniProtKB-KW"/>
</dbReference>
<keyword evidence="7" id="KW-0560">Oxidoreductase</keyword>
<comment type="cofactor">
    <cofactor evidence="1">
        <name>Cu(2+)</name>
        <dbReference type="ChEBI" id="CHEBI:29036"/>
    </cofactor>
</comment>
<dbReference type="GO" id="GO:0005576">
    <property type="term" value="C:extracellular region"/>
    <property type="evidence" value="ECO:0007669"/>
    <property type="project" value="UniProtKB-SubCell"/>
</dbReference>
<evidence type="ECO:0000256" key="6">
    <source>
        <dbReference type="ARBA" id="ARBA00023001"/>
    </source>
</evidence>
<evidence type="ECO:0000256" key="2">
    <source>
        <dbReference type="ARBA" id="ARBA00004613"/>
    </source>
</evidence>
<dbReference type="PANTHER" id="PTHR33353">
    <property type="entry name" value="PUTATIVE (AFU_ORTHOLOGUE AFUA_1G12560)-RELATED"/>
    <property type="match status" value="1"/>
</dbReference>
<evidence type="ECO:0000256" key="15">
    <source>
        <dbReference type="ARBA" id="ARBA00047174"/>
    </source>
</evidence>
<evidence type="ECO:0000256" key="13">
    <source>
        <dbReference type="ARBA" id="ARBA00044502"/>
    </source>
</evidence>
<evidence type="ECO:0000256" key="9">
    <source>
        <dbReference type="ARBA" id="ARBA00023033"/>
    </source>
</evidence>
<evidence type="ECO:0000256" key="4">
    <source>
        <dbReference type="ARBA" id="ARBA00022723"/>
    </source>
</evidence>
<dbReference type="PANTHER" id="PTHR33353:SF10">
    <property type="entry name" value="ENDO-BETA-1,4-GLUCANASE D"/>
    <property type="match status" value="1"/>
</dbReference>
<evidence type="ECO:0000256" key="3">
    <source>
        <dbReference type="ARBA" id="ARBA00022525"/>
    </source>
</evidence>
<feature type="chain" id="PRO_5018174543" description="lytic cellulose monooxygenase (C4-dehydrogenating)" evidence="16">
    <location>
        <begin position="21"/>
        <end position="222"/>
    </location>
</feature>
<keyword evidence="19" id="KW-1185">Reference proteome</keyword>
<evidence type="ECO:0000313" key="18">
    <source>
        <dbReference type="EMBL" id="RPB09597.1"/>
    </source>
</evidence>
<feature type="signal peptide" evidence="16">
    <location>
        <begin position="1"/>
        <end position="20"/>
    </location>
</feature>
<keyword evidence="10" id="KW-1015">Disulfide bond</keyword>
<dbReference type="GO" id="GO:0046872">
    <property type="term" value="F:metal ion binding"/>
    <property type="evidence" value="ECO:0007669"/>
    <property type="project" value="UniProtKB-KW"/>
</dbReference>
<dbReference type="Proteomes" id="UP000277580">
    <property type="component" value="Unassembled WGS sequence"/>
</dbReference>
<organism evidence="18 19">
    <name type="scientific">Morchella conica CCBAS932</name>
    <dbReference type="NCBI Taxonomy" id="1392247"/>
    <lineage>
        <taxon>Eukaryota</taxon>
        <taxon>Fungi</taxon>
        <taxon>Dikarya</taxon>
        <taxon>Ascomycota</taxon>
        <taxon>Pezizomycotina</taxon>
        <taxon>Pezizomycetes</taxon>
        <taxon>Pezizales</taxon>
        <taxon>Morchellaceae</taxon>
        <taxon>Morchella</taxon>
    </lineage>
</organism>
<proteinExistence type="inferred from homology"/>
<dbReference type="InterPro" id="IPR049892">
    <property type="entry name" value="AA9"/>
</dbReference>
<dbReference type="InterPro" id="IPR005103">
    <property type="entry name" value="AA9_LPMO"/>
</dbReference>
<evidence type="ECO:0000256" key="1">
    <source>
        <dbReference type="ARBA" id="ARBA00001973"/>
    </source>
</evidence>
<dbReference type="AlphaFoldDB" id="A0A3N4KGG4"/>
<keyword evidence="9" id="KW-0503">Monooxygenase</keyword>
<evidence type="ECO:0000256" key="14">
    <source>
        <dbReference type="ARBA" id="ARBA00045077"/>
    </source>
</evidence>
<feature type="domain" description="Auxiliary Activity family 9 catalytic" evidence="17">
    <location>
        <begin position="21"/>
        <end position="212"/>
    </location>
</feature>
<evidence type="ECO:0000256" key="12">
    <source>
        <dbReference type="ARBA" id="ARBA00023326"/>
    </source>
</evidence>
<keyword evidence="11" id="KW-0119">Carbohydrate metabolism</keyword>
<comment type="catalytic activity">
    <reaction evidence="14">
        <text>[(1-&gt;4)-beta-D-glucosyl]n+m + reduced acceptor + O2 = 4-dehydro-beta-D-glucosyl-[(1-&gt;4)-beta-D-glucosyl]n-1 + [(1-&gt;4)-beta-D-glucosyl]m + acceptor + H2O.</text>
        <dbReference type="EC" id="1.14.99.56"/>
    </reaction>
</comment>
<keyword evidence="3" id="KW-0964">Secreted</keyword>
<keyword evidence="8" id="KW-0186">Copper</keyword>
<keyword evidence="6" id="KW-0136">Cellulose degradation</keyword>
<name>A0A3N4KGG4_9PEZI</name>
<dbReference type="CDD" id="cd21175">
    <property type="entry name" value="LPMO_AA9"/>
    <property type="match status" value="1"/>
</dbReference>
<evidence type="ECO:0000256" key="11">
    <source>
        <dbReference type="ARBA" id="ARBA00023277"/>
    </source>
</evidence>
<dbReference type="OrthoDB" id="6038816at2759"/>
<evidence type="ECO:0000256" key="8">
    <source>
        <dbReference type="ARBA" id="ARBA00023008"/>
    </source>
</evidence>
<evidence type="ECO:0000256" key="5">
    <source>
        <dbReference type="ARBA" id="ARBA00022729"/>
    </source>
</evidence>
<sequence>MKFSTSVLAIATALIGSAQAHYRFTSLIADGTTTAEYQYVRQNTNYNSPVFAGSTDLRCNTGGGSGASTSTYTVAAGSTIGFKMDQPIYHAGPVLVYISKAPSTAAAYDGSGSWAKIYQIAPTISGGNIDWGTVSDTFTFKLPSSLAAGEYLVRIEQIALHSMPAQFYISCAQLKVTGGGSAVPSGISFPSGYSATDPGIALNIYYPPMTSYPMPGPAVWSG</sequence>
<evidence type="ECO:0000313" key="19">
    <source>
        <dbReference type="Proteomes" id="UP000277580"/>
    </source>
</evidence>
<dbReference type="GO" id="GO:0004497">
    <property type="term" value="F:monooxygenase activity"/>
    <property type="evidence" value="ECO:0007669"/>
    <property type="project" value="UniProtKB-KW"/>
</dbReference>
<protein>
    <recommendedName>
        <fullName evidence="15">lytic cellulose monooxygenase (C4-dehydrogenating)</fullName>
        <ecNumber evidence="15">1.14.99.56</ecNumber>
    </recommendedName>
</protein>
<keyword evidence="5 16" id="KW-0732">Signal</keyword>
<dbReference type="EMBL" id="ML119150">
    <property type="protein sequence ID" value="RPB09597.1"/>
    <property type="molecule type" value="Genomic_DNA"/>
</dbReference>
<keyword evidence="4" id="KW-0479">Metal-binding</keyword>
<gene>
    <name evidence="18" type="ORF">P167DRAFT_607802</name>
</gene>
<dbReference type="Gene3D" id="2.70.50.70">
    <property type="match status" value="1"/>
</dbReference>
<dbReference type="InParanoid" id="A0A3N4KGG4"/>
<comment type="subcellular location">
    <subcellularLocation>
        <location evidence="2">Secreted</location>
    </subcellularLocation>
</comment>
<evidence type="ECO:0000256" key="7">
    <source>
        <dbReference type="ARBA" id="ARBA00023002"/>
    </source>
</evidence>
<dbReference type="Pfam" id="PF03443">
    <property type="entry name" value="AA9"/>
    <property type="match status" value="1"/>
</dbReference>
<evidence type="ECO:0000256" key="10">
    <source>
        <dbReference type="ARBA" id="ARBA00023157"/>
    </source>
</evidence>